<evidence type="ECO:0008006" key="3">
    <source>
        <dbReference type="Google" id="ProtNLM"/>
    </source>
</evidence>
<name>A0A833T028_PHYIN</name>
<proteinExistence type="predicted"/>
<sequence length="103" mass="12406">MRLNNVDARDTRYTRCYLLRKKSAATDKLEKLILRLNTQFQRAGHKVVTLYSDQSGKFQKNNLLSFCKANLHERMISPYIDFERCFTQRISQTCYRERHPVMW</sequence>
<reference evidence="1" key="1">
    <citation type="submission" date="2020-04" db="EMBL/GenBank/DDBJ databases">
        <title>Hybrid Assembly of Korean Phytophthora infestans isolates.</title>
        <authorList>
            <person name="Prokchorchik M."/>
            <person name="Lee Y."/>
            <person name="Seo J."/>
            <person name="Cho J.-H."/>
            <person name="Park Y.-E."/>
            <person name="Jang D.-C."/>
            <person name="Im J.-S."/>
            <person name="Choi J.-G."/>
            <person name="Park H.-J."/>
            <person name="Lee G.-B."/>
            <person name="Lee Y.-G."/>
            <person name="Hong S.-Y."/>
            <person name="Cho K."/>
            <person name="Sohn K.H."/>
        </authorList>
    </citation>
    <scope>NUCLEOTIDE SEQUENCE</scope>
    <source>
        <strain evidence="1">KR_1_A1</strain>
    </source>
</reference>
<dbReference type="Proteomes" id="UP000602510">
    <property type="component" value="Unassembled WGS sequence"/>
</dbReference>
<dbReference type="EMBL" id="WSZM01000090">
    <property type="protein sequence ID" value="KAF4043363.1"/>
    <property type="molecule type" value="Genomic_DNA"/>
</dbReference>
<accession>A0A833T028</accession>
<keyword evidence="2" id="KW-1185">Reference proteome</keyword>
<comment type="caution">
    <text evidence="1">The sequence shown here is derived from an EMBL/GenBank/DDBJ whole genome shotgun (WGS) entry which is preliminary data.</text>
</comment>
<organism evidence="1 2">
    <name type="scientific">Phytophthora infestans</name>
    <name type="common">Potato late blight agent</name>
    <name type="synonym">Botrytis infestans</name>
    <dbReference type="NCBI Taxonomy" id="4787"/>
    <lineage>
        <taxon>Eukaryota</taxon>
        <taxon>Sar</taxon>
        <taxon>Stramenopiles</taxon>
        <taxon>Oomycota</taxon>
        <taxon>Peronosporomycetes</taxon>
        <taxon>Peronosporales</taxon>
        <taxon>Peronosporaceae</taxon>
        <taxon>Phytophthora</taxon>
    </lineage>
</organism>
<protein>
    <recommendedName>
        <fullName evidence="3">Integrase catalytic domain-containing protein</fullName>
    </recommendedName>
</protein>
<gene>
    <name evidence="1" type="ORF">GN244_ATG04405</name>
</gene>
<dbReference type="AlphaFoldDB" id="A0A833T028"/>
<evidence type="ECO:0000313" key="1">
    <source>
        <dbReference type="EMBL" id="KAF4043363.1"/>
    </source>
</evidence>
<evidence type="ECO:0000313" key="2">
    <source>
        <dbReference type="Proteomes" id="UP000602510"/>
    </source>
</evidence>